<evidence type="ECO:0000256" key="5">
    <source>
        <dbReference type="ARBA" id="ARBA00023136"/>
    </source>
</evidence>
<evidence type="ECO:0000256" key="3">
    <source>
        <dbReference type="ARBA" id="ARBA00022692"/>
    </source>
</evidence>
<dbReference type="Proteomes" id="UP001642406">
    <property type="component" value="Unassembled WGS sequence"/>
</dbReference>
<evidence type="ECO:0000256" key="6">
    <source>
        <dbReference type="SAM" id="MobiDB-lite"/>
    </source>
</evidence>
<feature type="transmembrane region" description="Helical" evidence="7">
    <location>
        <begin position="92"/>
        <end position="110"/>
    </location>
</feature>
<feature type="transmembrane region" description="Helical" evidence="7">
    <location>
        <begin position="216"/>
        <end position="238"/>
    </location>
</feature>
<dbReference type="SUPFAM" id="SSF103473">
    <property type="entry name" value="MFS general substrate transporter"/>
    <property type="match status" value="1"/>
</dbReference>
<evidence type="ECO:0000259" key="8">
    <source>
        <dbReference type="PROSITE" id="PS50850"/>
    </source>
</evidence>
<feature type="domain" description="Major facilitator superfamily (MFS) profile" evidence="8">
    <location>
        <begin position="55"/>
        <end position="469"/>
    </location>
</feature>
<evidence type="ECO:0000256" key="2">
    <source>
        <dbReference type="ARBA" id="ARBA00022448"/>
    </source>
</evidence>
<keyword evidence="5 7" id="KW-0472">Membrane</keyword>
<keyword evidence="3 7" id="KW-0812">Transmembrane</keyword>
<dbReference type="InterPro" id="IPR036259">
    <property type="entry name" value="MFS_trans_sf"/>
</dbReference>
<feature type="transmembrane region" description="Helical" evidence="7">
    <location>
        <begin position="122"/>
        <end position="140"/>
    </location>
</feature>
<accession>A0ABP0CCE7</accession>
<evidence type="ECO:0000313" key="10">
    <source>
        <dbReference type="Proteomes" id="UP001642406"/>
    </source>
</evidence>
<reference evidence="9 10" key="1">
    <citation type="submission" date="2024-01" db="EMBL/GenBank/DDBJ databases">
        <authorList>
            <person name="Allen C."/>
            <person name="Tagirdzhanova G."/>
        </authorList>
    </citation>
    <scope>NUCLEOTIDE SEQUENCE [LARGE SCALE GENOMIC DNA]</scope>
</reference>
<gene>
    <name evidence="9" type="ORF">SBRCBS47491_007036</name>
</gene>
<keyword evidence="10" id="KW-1185">Reference proteome</keyword>
<organism evidence="9 10">
    <name type="scientific">Sporothrix bragantina</name>
    <dbReference type="NCBI Taxonomy" id="671064"/>
    <lineage>
        <taxon>Eukaryota</taxon>
        <taxon>Fungi</taxon>
        <taxon>Dikarya</taxon>
        <taxon>Ascomycota</taxon>
        <taxon>Pezizomycotina</taxon>
        <taxon>Sordariomycetes</taxon>
        <taxon>Sordariomycetidae</taxon>
        <taxon>Ophiostomatales</taxon>
        <taxon>Ophiostomataceae</taxon>
        <taxon>Sporothrix</taxon>
    </lineage>
</organism>
<feature type="region of interest" description="Disordered" evidence="6">
    <location>
        <begin position="1"/>
        <end position="33"/>
    </location>
</feature>
<evidence type="ECO:0000256" key="1">
    <source>
        <dbReference type="ARBA" id="ARBA00004141"/>
    </source>
</evidence>
<dbReference type="Gene3D" id="1.20.1250.20">
    <property type="entry name" value="MFS general substrate transporter like domains"/>
    <property type="match status" value="2"/>
</dbReference>
<name>A0ABP0CCE7_9PEZI</name>
<dbReference type="InterPro" id="IPR011701">
    <property type="entry name" value="MFS"/>
</dbReference>
<evidence type="ECO:0000256" key="7">
    <source>
        <dbReference type="SAM" id="Phobius"/>
    </source>
</evidence>
<protein>
    <recommendedName>
        <fullName evidence="8">Major facilitator superfamily (MFS) profile domain-containing protein</fullName>
    </recommendedName>
</protein>
<keyword evidence="2" id="KW-0813">Transport</keyword>
<feature type="transmembrane region" description="Helical" evidence="7">
    <location>
        <begin position="447"/>
        <end position="464"/>
    </location>
</feature>
<dbReference type="PANTHER" id="PTHR43791">
    <property type="entry name" value="PERMEASE-RELATED"/>
    <property type="match status" value="1"/>
</dbReference>
<proteinExistence type="predicted"/>
<dbReference type="PROSITE" id="PS50850">
    <property type="entry name" value="MFS"/>
    <property type="match status" value="1"/>
</dbReference>
<dbReference type="Pfam" id="PF07690">
    <property type="entry name" value="MFS_1"/>
    <property type="match status" value="1"/>
</dbReference>
<feature type="transmembrane region" description="Helical" evidence="7">
    <location>
        <begin position="415"/>
        <end position="435"/>
    </location>
</feature>
<keyword evidence="4 7" id="KW-1133">Transmembrane helix</keyword>
<feature type="transmembrane region" description="Helical" evidence="7">
    <location>
        <begin position="384"/>
        <end position="403"/>
    </location>
</feature>
<dbReference type="EMBL" id="CAWUHC010000074">
    <property type="protein sequence ID" value="CAK7228815.1"/>
    <property type="molecule type" value="Genomic_DNA"/>
</dbReference>
<evidence type="ECO:0000313" key="9">
    <source>
        <dbReference type="EMBL" id="CAK7228815.1"/>
    </source>
</evidence>
<feature type="transmembrane region" description="Helical" evidence="7">
    <location>
        <begin position="290"/>
        <end position="310"/>
    </location>
</feature>
<comment type="subcellular location">
    <subcellularLocation>
        <location evidence="1">Membrane</location>
        <topology evidence="1">Multi-pass membrane protein</topology>
    </subcellularLocation>
</comment>
<sequence length="518" mass="56652">MVDVPAPSKTANVASTTEHVDAGELASNSGENSLAPGSAYRIKVERSLVRKLDAKMFLLVIIYILNYIDRNNASAARLQGFQSDLNLTDTDFATVTSILFAGFILFQVPSNMIMNRVGRPSLYLPACMVAWGLISTLTGVVNSFGGAVACRFFIGLVEAAFSPGSFFLLSAWYTKKELALRVAIFYCGNLISNAFGSLMAAGILARMEGVLGHRAWRWLFFIEGAITIAVAFIAVFILPDFPHNTTRHLSPDEQRVAQLRMREDTGEVDVDSGEEKWYHGAKLAFSDWKMYLLAVSQTAMIAGTSFSTYFPSLTKTLGFGTTQTLLLSAPPWIFACIVALANTWHADRVGERYLHHAWPLGLGIIGFIMAMATQPTNIGARYTSLFFMAASYAGYIIMFPWMAASFPRPPAKRAVVLSFVNAASQLGAIAGSYMWPSTYGPSFRKPFGITTAMYGLTILLNLVFRQSLVAANKKLASGEAHAFEDHSDLAKLDAQLDSVAGPAAGQSEITRREFRYML</sequence>
<feature type="transmembrane region" description="Helical" evidence="7">
    <location>
        <begin position="353"/>
        <end position="372"/>
    </location>
</feature>
<dbReference type="InterPro" id="IPR020846">
    <property type="entry name" value="MFS_dom"/>
</dbReference>
<feature type="transmembrane region" description="Helical" evidence="7">
    <location>
        <begin position="183"/>
        <end position="204"/>
    </location>
</feature>
<dbReference type="PANTHER" id="PTHR43791:SF6">
    <property type="entry name" value="TRANSPORTER, PUTATIVE (AFU_ORTHOLOGUE AFUA_1G16690)-RELATED"/>
    <property type="match status" value="1"/>
</dbReference>
<feature type="transmembrane region" description="Helical" evidence="7">
    <location>
        <begin position="322"/>
        <end position="341"/>
    </location>
</feature>
<feature type="transmembrane region" description="Helical" evidence="7">
    <location>
        <begin position="152"/>
        <end position="171"/>
    </location>
</feature>
<evidence type="ECO:0000256" key="4">
    <source>
        <dbReference type="ARBA" id="ARBA00022989"/>
    </source>
</evidence>
<comment type="caution">
    <text evidence="9">The sequence shown here is derived from an EMBL/GenBank/DDBJ whole genome shotgun (WGS) entry which is preliminary data.</text>
</comment>